<organism evidence="2 3">
    <name type="scientific">Phytophthora pseudosyringae</name>
    <dbReference type="NCBI Taxonomy" id="221518"/>
    <lineage>
        <taxon>Eukaryota</taxon>
        <taxon>Sar</taxon>
        <taxon>Stramenopiles</taxon>
        <taxon>Oomycota</taxon>
        <taxon>Peronosporomycetes</taxon>
        <taxon>Peronosporales</taxon>
        <taxon>Peronosporaceae</taxon>
        <taxon>Phytophthora</taxon>
    </lineage>
</organism>
<dbReference type="Proteomes" id="UP000694044">
    <property type="component" value="Unassembled WGS sequence"/>
</dbReference>
<name>A0A8T1VMF2_9STRA</name>
<dbReference type="OrthoDB" id="160925at2759"/>
<dbReference type="AlphaFoldDB" id="A0A8T1VMF2"/>
<evidence type="ECO:0000256" key="1">
    <source>
        <dbReference type="SAM" id="MobiDB-lite"/>
    </source>
</evidence>
<comment type="caution">
    <text evidence="2">The sequence shown here is derived from an EMBL/GenBank/DDBJ whole genome shotgun (WGS) entry which is preliminary data.</text>
</comment>
<dbReference type="EMBL" id="JAGDFM010000250">
    <property type="protein sequence ID" value="KAG7381349.1"/>
    <property type="molecule type" value="Genomic_DNA"/>
</dbReference>
<keyword evidence="3" id="KW-1185">Reference proteome</keyword>
<evidence type="ECO:0000313" key="3">
    <source>
        <dbReference type="Proteomes" id="UP000694044"/>
    </source>
</evidence>
<accession>A0A8T1VMF2</accession>
<reference evidence="2" key="1">
    <citation type="submission" date="2021-02" db="EMBL/GenBank/DDBJ databases">
        <authorList>
            <person name="Palmer J.M."/>
        </authorList>
    </citation>
    <scope>NUCLEOTIDE SEQUENCE</scope>
    <source>
        <strain evidence="2">SCRP734</strain>
    </source>
</reference>
<feature type="region of interest" description="Disordered" evidence="1">
    <location>
        <begin position="569"/>
        <end position="590"/>
    </location>
</feature>
<evidence type="ECO:0000313" key="2">
    <source>
        <dbReference type="EMBL" id="KAG7381349.1"/>
    </source>
</evidence>
<sequence length="617" mass="68816">MTNPSACQFGILARVYVDEDKWEADEEFHKGCFKTNKKAPYRADKDLLLALGESHLFALRRKQQRTRSCVCTSPSELTLESSTQQRAASEFQCPHVHSYDDYEQWAAIKYSVIMQVQLTFRTVATTGEPGGLAARTKDLVVVVKDGSKLWIEFEHNSGRGAFLDALMAASGPHVTLDLDYADLGKPLETEKAAEGPAKDAEEPSWDQVSPRMVFEFQRAASRLAVMLALEIDAEDLDVALYGETEHGAVVSQSLSSAYTSSDQPPVGFSFRREALRKAIETRVQLALQLSSEVELDNPQCHFLLATAMELARVLDEPDLYALTWLVSGFINLQRALMATTPGPTKLAQSQLEHAIKIAREHSLRLQLALSLACCGDLHRLGTQQVATARALLVEAARLLPPNDLDVVSKMQLHNKIHQLGLAMSPRHEGATRDKNVIDLWKALATAMSASNRNALLRPVPKSSTERSRYCFVEVFAAVGATTASRPVRLLRVYFTEQATLEWLRQEITQRCNAVPLYELEDDEQESLVAEVVGFYDSVKKNPAMIQWNARILDVVRVDRHILRAVVHQTVKPEPSPPKSPPRLSIRPTQPPVVAVRCSKCRKQMQLREVETHSESCS</sequence>
<protein>
    <submittedName>
        <fullName evidence="2">Uncharacterized protein</fullName>
    </submittedName>
</protein>
<proteinExistence type="predicted"/>
<gene>
    <name evidence="2" type="ORF">PHYPSEUDO_006194</name>
</gene>